<dbReference type="InterPro" id="IPR000380">
    <property type="entry name" value="Topo_IA"/>
</dbReference>
<dbReference type="SUPFAM" id="SSF57783">
    <property type="entry name" value="Zinc beta-ribbon"/>
    <property type="match status" value="2"/>
</dbReference>
<feature type="domain" description="DNA topoisomerase type IA zn finger" evidence="1">
    <location>
        <begin position="113"/>
        <end position="151"/>
    </location>
</feature>
<dbReference type="GO" id="GO:0003917">
    <property type="term" value="F:DNA topoisomerase type I (single strand cut, ATP-independent) activity"/>
    <property type="evidence" value="ECO:0007669"/>
    <property type="project" value="InterPro"/>
</dbReference>
<dbReference type="EMBL" id="QUOU01000001">
    <property type="protein sequence ID" value="REL25109.1"/>
    <property type="molecule type" value="Genomic_DNA"/>
</dbReference>
<evidence type="ECO:0000313" key="2">
    <source>
        <dbReference type="EMBL" id="REL25109.1"/>
    </source>
</evidence>
<dbReference type="InterPro" id="IPR013498">
    <property type="entry name" value="Topo_IA_Znf"/>
</dbReference>
<dbReference type="Proteomes" id="UP000256478">
    <property type="component" value="Unassembled WGS sequence"/>
</dbReference>
<sequence length="191" mass="21216">MSQSNDPLFSQHEHALEQAYGVCPDCGSELSIKRGRAGAFIGCNSYPKCQYTRPVVEHEKVEDKVLAGSQCPECGHELAVKQGRYGMFIGCTNFPACHHIEHEHHEAEPENKVSCPSCQKGQLTAKTTRYGKTFYPCDNYPKCKFAVNHEPVAGECQQCGFALLLRRQMAAGEKLQCADKKCGHFQSTQSE</sequence>
<comment type="caution">
    <text evidence="2">The sequence shown here is derived from an EMBL/GenBank/DDBJ whole genome shotgun (WGS) entry which is preliminary data.</text>
</comment>
<accession>A0A3E0TKK0</accession>
<dbReference type="PANTHER" id="PTHR42785">
    <property type="entry name" value="DNA TOPOISOMERASE, TYPE IA, CORE"/>
    <property type="match status" value="1"/>
</dbReference>
<dbReference type="PANTHER" id="PTHR42785:SF1">
    <property type="entry name" value="DNA TOPOISOMERASE"/>
    <property type="match status" value="1"/>
</dbReference>
<evidence type="ECO:0000313" key="3">
    <source>
        <dbReference type="Proteomes" id="UP000256478"/>
    </source>
</evidence>
<dbReference type="OrthoDB" id="6412825at2"/>
<feature type="domain" description="DNA topoisomerase type IA zn finger" evidence="1">
    <location>
        <begin position="22"/>
        <end position="55"/>
    </location>
</feature>
<dbReference type="RefSeq" id="WP_116006274.1">
    <property type="nucleotide sequence ID" value="NZ_QUOU01000001.1"/>
</dbReference>
<dbReference type="Gene3D" id="3.30.65.10">
    <property type="entry name" value="Bacterial Topoisomerase I, domain 1"/>
    <property type="match status" value="3"/>
</dbReference>
<name>A0A3E0TKK0_9GAMM</name>
<organism evidence="2 3">
    <name type="scientific">Thalassotalea euphylliae</name>
    <dbReference type="NCBI Taxonomy" id="1655234"/>
    <lineage>
        <taxon>Bacteria</taxon>
        <taxon>Pseudomonadati</taxon>
        <taxon>Pseudomonadota</taxon>
        <taxon>Gammaproteobacteria</taxon>
        <taxon>Alteromonadales</taxon>
        <taxon>Colwelliaceae</taxon>
        <taxon>Thalassotalea</taxon>
    </lineage>
</organism>
<reference evidence="2 3" key="1">
    <citation type="submission" date="2018-08" db="EMBL/GenBank/DDBJ databases">
        <title>Thalassotalea euphylliae genome.</title>
        <authorList>
            <person name="Summers S."/>
            <person name="Rice S.A."/>
            <person name="Freckelton M.L."/>
            <person name="Nedved B.T."/>
            <person name="Hadfield M.G."/>
        </authorList>
    </citation>
    <scope>NUCLEOTIDE SEQUENCE [LARGE SCALE GENOMIC DNA]</scope>
    <source>
        <strain evidence="2 3">H1</strain>
    </source>
</reference>
<dbReference type="GO" id="GO:0006265">
    <property type="term" value="P:DNA topological change"/>
    <property type="evidence" value="ECO:0007669"/>
    <property type="project" value="InterPro"/>
</dbReference>
<dbReference type="AlphaFoldDB" id="A0A3E0TKK0"/>
<proteinExistence type="predicted"/>
<dbReference type="GO" id="GO:0003677">
    <property type="term" value="F:DNA binding"/>
    <property type="evidence" value="ECO:0007669"/>
    <property type="project" value="InterPro"/>
</dbReference>
<evidence type="ECO:0000259" key="1">
    <source>
        <dbReference type="Pfam" id="PF01396"/>
    </source>
</evidence>
<protein>
    <recommendedName>
        <fullName evidence="1">DNA topoisomerase type IA zn finger domain-containing protein</fullName>
    </recommendedName>
</protein>
<dbReference type="GO" id="GO:0005694">
    <property type="term" value="C:chromosome"/>
    <property type="evidence" value="ECO:0007669"/>
    <property type="project" value="InterPro"/>
</dbReference>
<dbReference type="Pfam" id="PF01396">
    <property type="entry name" value="Zn_ribbon_Top1"/>
    <property type="match status" value="3"/>
</dbReference>
<feature type="domain" description="DNA topoisomerase type IA zn finger" evidence="1">
    <location>
        <begin position="69"/>
        <end position="101"/>
    </location>
</feature>
<gene>
    <name evidence="2" type="ORF">DXX93_00105</name>
</gene>